<sequence>MLRLDSSCGKEKFAKLLLGEDMSGGGKGVPSSLALSNAITNLAVSSLEPMSAETRARWRKEIDWLLSVTDHVVELIMVTHQRRDLQANIPTLRKLDAMLLTYLDNFKDQNEFWYVSKDADEFEKGNTERNDDKWWLPVVEVPPNGLTEVSRKWLQFQKESVNQVLKAAMAINAQVLTEMEVPEEYIESLPKNGRAILGDAIYKSITDDVFNPEQFLESVDLSTEYKILDLKNRIEASAIIWMRKMHNKDSKSSWGSADVGQSILESYSRVLESLSFTVISQIDDVLYADSVAQDPSNENSTRRRSLTDSEMRPVKKLVPKEEMEKLNEAPDSMTLSDFMGWHFDPDSEEKDVKTNKLPNIVTNKKLSFLEKLENLKGSRSPSARH</sequence>
<feature type="domain" description="PRONE" evidence="4">
    <location>
        <begin position="1"/>
        <end position="299"/>
    </location>
</feature>
<evidence type="ECO:0000256" key="2">
    <source>
        <dbReference type="PROSITE-ProRule" id="PRU00663"/>
    </source>
</evidence>
<gene>
    <name evidence="5" type="ORF">ZIOFF_060829</name>
</gene>
<protein>
    <recommendedName>
        <fullName evidence="4">PRONE domain-containing protein</fullName>
    </recommendedName>
</protein>
<comment type="caution">
    <text evidence="5">The sequence shown here is derived from an EMBL/GenBank/DDBJ whole genome shotgun (WGS) entry which is preliminary data.</text>
</comment>
<dbReference type="EMBL" id="JACMSC010000016">
    <property type="protein sequence ID" value="KAG6484036.1"/>
    <property type="molecule type" value="Genomic_DNA"/>
</dbReference>
<dbReference type="Gene3D" id="1.20.58.2010">
    <property type="entry name" value="PRONE domain, subdomain 1"/>
    <property type="match status" value="2"/>
</dbReference>
<dbReference type="InterPro" id="IPR005512">
    <property type="entry name" value="PRONE_dom"/>
</dbReference>
<keyword evidence="6" id="KW-1185">Reference proteome</keyword>
<feature type="region of interest" description="Disordered" evidence="3">
    <location>
        <begin position="293"/>
        <end position="315"/>
    </location>
</feature>
<dbReference type="PANTHER" id="PTHR33101">
    <property type="entry name" value="ROP GUANINE NUCLEOTIDE EXCHANGE FACTOR 1"/>
    <property type="match status" value="1"/>
</dbReference>
<dbReference type="AlphaFoldDB" id="A0A8J5KHY4"/>
<proteinExistence type="predicted"/>
<dbReference type="InterPro" id="IPR038937">
    <property type="entry name" value="RopGEF"/>
</dbReference>
<name>A0A8J5KHY4_ZINOF</name>
<organism evidence="5 6">
    <name type="scientific">Zingiber officinale</name>
    <name type="common">Ginger</name>
    <name type="synonym">Amomum zingiber</name>
    <dbReference type="NCBI Taxonomy" id="94328"/>
    <lineage>
        <taxon>Eukaryota</taxon>
        <taxon>Viridiplantae</taxon>
        <taxon>Streptophyta</taxon>
        <taxon>Embryophyta</taxon>
        <taxon>Tracheophyta</taxon>
        <taxon>Spermatophyta</taxon>
        <taxon>Magnoliopsida</taxon>
        <taxon>Liliopsida</taxon>
        <taxon>Zingiberales</taxon>
        <taxon>Zingiberaceae</taxon>
        <taxon>Zingiber</taxon>
    </lineage>
</organism>
<reference evidence="5 6" key="1">
    <citation type="submission" date="2020-08" db="EMBL/GenBank/DDBJ databases">
        <title>Plant Genome Project.</title>
        <authorList>
            <person name="Zhang R.-G."/>
        </authorList>
    </citation>
    <scope>NUCLEOTIDE SEQUENCE [LARGE SCALE GENOMIC DNA]</scope>
    <source>
        <tissue evidence="5">Rhizome</tissue>
    </source>
</reference>
<dbReference type="Proteomes" id="UP000734854">
    <property type="component" value="Unassembled WGS sequence"/>
</dbReference>
<evidence type="ECO:0000313" key="6">
    <source>
        <dbReference type="Proteomes" id="UP000734854"/>
    </source>
</evidence>
<evidence type="ECO:0000256" key="1">
    <source>
        <dbReference type="ARBA" id="ARBA00022658"/>
    </source>
</evidence>
<evidence type="ECO:0000259" key="4">
    <source>
        <dbReference type="PROSITE" id="PS51334"/>
    </source>
</evidence>
<dbReference type="PANTHER" id="PTHR33101:SF10">
    <property type="entry name" value="ROP GUANINE NUCLEOTIDE EXCHANGE FACTOR 12"/>
    <property type="match status" value="1"/>
</dbReference>
<feature type="compositionally biased region" description="Basic and acidic residues" evidence="3">
    <location>
        <begin position="305"/>
        <end position="315"/>
    </location>
</feature>
<evidence type="ECO:0000313" key="5">
    <source>
        <dbReference type="EMBL" id="KAG6484036.1"/>
    </source>
</evidence>
<accession>A0A8J5KHY4</accession>
<dbReference type="Pfam" id="PF03759">
    <property type="entry name" value="PRONE"/>
    <property type="match status" value="2"/>
</dbReference>
<keyword evidence="1 2" id="KW-0344">Guanine-nucleotide releasing factor</keyword>
<dbReference type="GO" id="GO:0005085">
    <property type="term" value="F:guanyl-nucleotide exchange factor activity"/>
    <property type="evidence" value="ECO:0007669"/>
    <property type="project" value="UniProtKB-UniRule"/>
</dbReference>
<evidence type="ECO:0000256" key="3">
    <source>
        <dbReference type="SAM" id="MobiDB-lite"/>
    </source>
</evidence>
<dbReference type="PROSITE" id="PS51334">
    <property type="entry name" value="PRONE"/>
    <property type="match status" value="1"/>
</dbReference>